<evidence type="ECO:0000256" key="4">
    <source>
        <dbReference type="ARBA" id="ARBA00022325"/>
    </source>
</evidence>
<evidence type="ECO:0000256" key="6">
    <source>
        <dbReference type="ARBA" id="ARBA00022624"/>
    </source>
</evidence>
<evidence type="ECO:0000313" key="14">
    <source>
        <dbReference type="Proteomes" id="UP001153069"/>
    </source>
</evidence>
<dbReference type="Pfam" id="PF00682">
    <property type="entry name" value="HMGL-like"/>
    <property type="match status" value="1"/>
</dbReference>
<sequence>MRVSTLRWEKALSLGALLLHSVSAFRVPQPALWRSNSALYTATYDPIKTSEAVSQKDESSDQWILDSLEKEDRCVVGPKEVLVYDTSLRDGTQGESVAATCDDKLKIVRRLHSFDVDFIEAGWPGSNPKDAEFFQRAKEELTAEERTKLVAFGSTRRKSVKASEDPQVQALLDSEAPTICLVAKAHAWQVEEILKATREQNLEMIRDTVSFLRSKGRRVFVDLEHFFDGYKHDKDYVMKCAEVAADAGASCLVLCDTNGGSMPWDVTNICKEVVDYFGGLKTIGIHTHNDCGMAVANSLAGANSGVGLIQGTINGIGERTGNADLCSIVPSLAFHMESKMTCKSNLEDLTKLSRFVDEILNRTPNQGAPYVGSSAFAHKGGLHVAAMERSPLSYQHIQPELVGNQMRVLVSELSGRNNILQKIEEVGMNWGGITAKVTNEKAMAILNRVKALENKGYSFEGADASVHLMILHATQGYCSPFQVRDYNANVYDNNMDKTARMLSWNENKKDLSGNGPTARATVSVRTVNTDPDAEDLYVDMLEVADGNGPVDALANALRRALLPSHPSLEGVELVDYKVRILDPSSATGAATRVMIEFKDTRVGNTWTTVSVDTNVVSASLNALVDGLEYALIENSAMCTLDDDGHYLFESDHSS</sequence>
<dbReference type="Pfam" id="PF22617">
    <property type="entry name" value="HCS_D2"/>
    <property type="match status" value="1"/>
</dbReference>
<evidence type="ECO:0000256" key="2">
    <source>
        <dbReference type="ARBA" id="ARBA00006154"/>
    </source>
</evidence>
<evidence type="ECO:0000256" key="8">
    <source>
        <dbReference type="ARBA" id="ARBA00023304"/>
    </source>
</evidence>
<evidence type="ECO:0000256" key="9">
    <source>
        <dbReference type="ARBA" id="ARBA00034330"/>
    </source>
</evidence>
<feature type="domain" description="Pyruvate carboxyltransferase" evidence="12">
    <location>
        <begin position="81"/>
        <end position="350"/>
    </location>
</feature>
<dbReference type="InterPro" id="IPR005675">
    <property type="entry name" value="Citramal_synthase"/>
</dbReference>
<dbReference type="OrthoDB" id="2015253at2759"/>
<dbReference type="InterPro" id="IPR002034">
    <property type="entry name" value="AIPM/Hcit_synth_CS"/>
</dbReference>
<dbReference type="Pfam" id="PF08502">
    <property type="entry name" value="LeuA_dimer"/>
    <property type="match status" value="1"/>
</dbReference>
<dbReference type="PROSITE" id="PS00816">
    <property type="entry name" value="AIPM_HOMOCIT_SYNTH_2"/>
    <property type="match status" value="1"/>
</dbReference>
<evidence type="ECO:0000313" key="13">
    <source>
        <dbReference type="EMBL" id="CAB9497603.1"/>
    </source>
</evidence>
<dbReference type="SUPFAM" id="SSF51569">
    <property type="entry name" value="Aldolase"/>
    <property type="match status" value="1"/>
</dbReference>
<gene>
    <name evidence="13" type="ORF">SEMRO_22_G015470.1</name>
</gene>
<dbReference type="Gene3D" id="1.10.238.260">
    <property type="match status" value="1"/>
</dbReference>
<dbReference type="InterPro" id="IPR013785">
    <property type="entry name" value="Aldolase_TIM"/>
</dbReference>
<dbReference type="Gene3D" id="3.30.160.270">
    <property type="match status" value="1"/>
</dbReference>
<dbReference type="GO" id="GO:0009098">
    <property type="term" value="P:L-leucine biosynthetic process"/>
    <property type="evidence" value="ECO:0007669"/>
    <property type="project" value="InterPro"/>
</dbReference>
<keyword evidence="6" id="KW-0412">Isoleucine biosynthesis</keyword>
<dbReference type="GO" id="GO:0043714">
    <property type="term" value="F:(R)-citramalate synthase activity"/>
    <property type="evidence" value="ECO:0007669"/>
    <property type="project" value="UniProtKB-EC"/>
</dbReference>
<name>A0A9N8H0L1_9STRA</name>
<dbReference type="GO" id="GO:0003852">
    <property type="term" value="F:2-isopropylmalate synthase activity"/>
    <property type="evidence" value="ECO:0007669"/>
    <property type="project" value="UniProtKB-EC"/>
</dbReference>
<comment type="similarity">
    <text evidence="2 10">Belongs to the alpha-IPM synthase/homocitrate synthase family.</text>
</comment>
<dbReference type="SUPFAM" id="SSF110921">
    <property type="entry name" value="2-isopropylmalate synthase LeuA, allosteric (dimerisation) domain"/>
    <property type="match status" value="1"/>
</dbReference>
<keyword evidence="5" id="KW-0028">Amino-acid biosynthesis</keyword>
<dbReference type="GO" id="GO:0009097">
    <property type="term" value="P:isoleucine biosynthetic process"/>
    <property type="evidence" value="ECO:0007669"/>
    <property type="project" value="UniProtKB-KW"/>
</dbReference>
<evidence type="ECO:0000256" key="3">
    <source>
        <dbReference type="ARBA" id="ARBA00012973"/>
    </source>
</evidence>
<dbReference type="InterPro" id="IPR013709">
    <property type="entry name" value="2-isopropylmalate_synth_dimer"/>
</dbReference>
<evidence type="ECO:0000256" key="7">
    <source>
        <dbReference type="ARBA" id="ARBA00022679"/>
    </source>
</evidence>
<comment type="caution">
    <text evidence="13">The sequence shown here is derived from an EMBL/GenBank/DDBJ whole genome shotgun (WGS) entry which is preliminary data.</text>
</comment>
<keyword evidence="8" id="KW-0100">Branched-chain amino acid biosynthesis</keyword>
<dbReference type="PANTHER" id="PTHR43538">
    <property type="entry name" value="ALPHA-IPM SYNTHASE/HOMOCITRATE SYNTHASE"/>
    <property type="match status" value="1"/>
</dbReference>
<feature type="chain" id="PRO_5040386136" description="(R)-citramalate synthase" evidence="11">
    <location>
        <begin position="25"/>
        <end position="654"/>
    </location>
</feature>
<dbReference type="InterPro" id="IPR000891">
    <property type="entry name" value="PYR_CT"/>
</dbReference>
<dbReference type="InterPro" id="IPR054691">
    <property type="entry name" value="LeuA/HCS_post-cat"/>
</dbReference>
<proteinExistence type="inferred from homology"/>
<accession>A0A9N8H0L1</accession>
<dbReference type="SMART" id="SM00917">
    <property type="entry name" value="LeuA_dimer"/>
    <property type="match status" value="1"/>
</dbReference>
<dbReference type="Proteomes" id="UP001153069">
    <property type="component" value="Unassembled WGS sequence"/>
</dbReference>
<evidence type="ECO:0000256" key="5">
    <source>
        <dbReference type="ARBA" id="ARBA00022605"/>
    </source>
</evidence>
<keyword evidence="11" id="KW-0732">Signal</keyword>
<dbReference type="CDD" id="cd07941">
    <property type="entry name" value="DRE_TIM_LeuA3"/>
    <property type="match status" value="1"/>
</dbReference>
<dbReference type="PANTHER" id="PTHR43538:SF1">
    <property type="entry name" value="(R)-CITRAMALATE SYNTHASE"/>
    <property type="match status" value="1"/>
</dbReference>
<dbReference type="PROSITE" id="PS50991">
    <property type="entry name" value="PYR_CT"/>
    <property type="match status" value="1"/>
</dbReference>
<keyword evidence="7 10" id="KW-0808">Transferase</keyword>
<dbReference type="EC" id="2.3.3.13" evidence="3"/>
<evidence type="ECO:0000259" key="12">
    <source>
        <dbReference type="PROSITE" id="PS50991"/>
    </source>
</evidence>
<dbReference type="EMBL" id="CAICTM010000022">
    <property type="protein sequence ID" value="CAB9497603.1"/>
    <property type="molecule type" value="Genomic_DNA"/>
</dbReference>
<dbReference type="InterPro" id="IPR036230">
    <property type="entry name" value="LeuA_allosteric_dom_sf"/>
</dbReference>
<dbReference type="EC" id="2.3.3.21" evidence="9"/>
<evidence type="ECO:0000256" key="10">
    <source>
        <dbReference type="RuleBase" id="RU003523"/>
    </source>
</evidence>
<dbReference type="Gene3D" id="3.20.20.70">
    <property type="entry name" value="Aldolase class I"/>
    <property type="match status" value="1"/>
</dbReference>
<dbReference type="NCBIfam" id="TIGR00977">
    <property type="entry name" value="citramal_synth"/>
    <property type="match status" value="1"/>
</dbReference>
<dbReference type="PROSITE" id="PS00815">
    <property type="entry name" value="AIPM_HOMOCIT_SYNTH_1"/>
    <property type="match status" value="1"/>
</dbReference>
<reference evidence="13" key="1">
    <citation type="submission" date="2020-06" db="EMBL/GenBank/DDBJ databases">
        <authorList>
            <consortium name="Plant Systems Biology data submission"/>
        </authorList>
    </citation>
    <scope>NUCLEOTIDE SEQUENCE</scope>
    <source>
        <strain evidence="13">D6</strain>
    </source>
</reference>
<dbReference type="AlphaFoldDB" id="A0A9N8H0L1"/>
<protein>
    <recommendedName>
        <fullName evidence="4">(R)-citramalate synthase</fullName>
        <ecNumber evidence="3">2.3.3.13</ecNumber>
        <ecNumber evidence="9">2.3.3.21</ecNumber>
    </recommendedName>
</protein>
<keyword evidence="14" id="KW-1185">Reference proteome</keyword>
<evidence type="ECO:0000256" key="11">
    <source>
        <dbReference type="SAM" id="SignalP"/>
    </source>
</evidence>
<evidence type="ECO:0000256" key="1">
    <source>
        <dbReference type="ARBA" id="ARBA00004743"/>
    </source>
</evidence>
<organism evidence="13 14">
    <name type="scientific">Seminavis robusta</name>
    <dbReference type="NCBI Taxonomy" id="568900"/>
    <lineage>
        <taxon>Eukaryota</taxon>
        <taxon>Sar</taxon>
        <taxon>Stramenopiles</taxon>
        <taxon>Ochrophyta</taxon>
        <taxon>Bacillariophyta</taxon>
        <taxon>Bacillariophyceae</taxon>
        <taxon>Bacillariophycidae</taxon>
        <taxon>Naviculales</taxon>
        <taxon>Naviculaceae</taxon>
        <taxon>Seminavis</taxon>
    </lineage>
</organism>
<feature type="signal peptide" evidence="11">
    <location>
        <begin position="1"/>
        <end position="24"/>
    </location>
</feature>
<comment type="pathway">
    <text evidence="1">Amino-acid biosynthesis; L-isoleucine biosynthesis; 2-oxobutanoate from pyruvate: step 1/3.</text>
</comment>